<name>A0A9W4PEY4_9BACI</name>
<accession>A0A9W4PEY4</accession>
<organism evidence="1 2">
    <name type="scientific">Peribacillus simplex</name>
    <dbReference type="NCBI Taxonomy" id="1478"/>
    <lineage>
        <taxon>Bacteria</taxon>
        <taxon>Bacillati</taxon>
        <taxon>Bacillota</taxon>
        <taxon>Bacilli</taxon>
        <taxon>Bacillales</taxon>
        <taxon>Bacillaceae</taxon>
        <taxon>Peribacillus</taxon>
    </lineage>
</organism>
<gene>
    <name evidence="1" type="ORF">SRABI133_02632</name>
</gene>
<evidence type="ECO:0000313" key="1">
    <source>
        <dbReference type="EMBL" id="CAH0230772.1"/>
    </source>
</evidence>
<protein>
    <submittedName>
        <fullName evidence="1">Uncharacterized protein</fullName>
    </submittedName>
</protein>
<comment type="caution">
    <text evidence="1">The sequence shown here is derived from an EMBL/GenBank/DDBJ whole genome shotgun (WGS) entry which is preliminary data.</text>
</comment>
<dbReference type="AlphaFoldDB" id="A0A9W4PEY4"/>
<sequence>MTPEQDYTAANLSPDLLNELKSFESRLGEEANKELIVIAYEKEKEALN</sequence>
<evidence type="ECO:0000313" key="2">
    <source>
        <dbReference type="Proteomes" id="UP000789326"/>
    </source>
</evidence>
<dbReference type="Proteomes" id="UP000789326">
    <property type="component" value="Unassembled WGS sequence"/>
</dbReference>
<dbReference type="RefSeq" id="WP_179891129.1">
    <property type="nucleotide sequence ID" value="NZ_CAKKMG010000033.1"/>
</dbReference>
<reference evidence="1" key="1">
    <citation type="submission" date="2021-11" db="EMBL/GenBank/DDBJ databases">
        <authorList>
            <person name="Bulgarelli D."/>
        </authorList>
    </citation>
    <scope>NUCLEOTIDE SEQUENCE</scope>
    <source>
        <strain evidence="1">Bi133</strain>
    </source>
</reference>
<proteinExistence type="predicted"/>
<dbReference type="EMBL" id="CAKKMG010000033">
    <property type="protein sequence ID" value="CAH0230772.1"/>
    <property type="molecule type" value="Genomic_DNA"/>
</dbReference>